<reference evidence="3" key="1">
    <citation type="submission" date="2020-12" db="EMBL/GenBank/DDBJ databases">
        <title>Metabolic potential, ecology and presence of endohyphal bacteria is reflected in genomic diversity of Mucoromycotina.</title>
        <authorList>
            <person name="Muszewska A."/>
            <person name="Okrasinska A."/>
            <person name="Steczkiewicz K."/>
            <person name="Drgas O."/>
            <person name="Orlowska M."/>
            <person name="Perlinska-Lenart U."/>
            <person name="Aleksandrzak-Piekarczyk T."/>
            <person name="Szatraj K."/>
            <person name="Zielenkiewicz U."/>
            <person name="Pilsyk S."/>
            <person name="Malc E."/>
            <person name="Mieczkowski P."/>
            <person name="Kruszewska J.S."/>
            <person name="Biernat P."/>
            <person name="Pawlowska J."/>
        </authorList>
    </citation>
    <scope>NUCLEOTIDE SEQUENCE</scope>
    <source>
        <strain evidence="3">CBS 226.32</strain>
    </source>
</reference>
<accession>A0A8H7QZI3</accession>
<dbReference type="AlphaFoldDB" id="A0A8H7QZI3"/>
<feature type="coiled-coil region" evidence="2">
    <location>
        <begin position="279"/>
        <end position="313"/>
    </location>
</feature>
<feature type="coiled-coil region" evidence="2">
    <location>
        <begin position="133"/>
        <end position="254"/>
    </location>
</feature>
<name>A0A8H7QZI3_9FUNG</name>
<organism evidence="3 4">
    <name type="scientific">Mucor plumbeus</name>
    <dbReference type="NCBI Taxonomy" id="97098"/>
    <lineage>
        <taxon>Eukaryota</taxon>
        <taxon>Fungi</taxon>
        <taxon>Fungi incertae sedis</taxon>
        <taxon>Mucoromycota</taxon>
        <taxon>Mucoromycotina</taxon>
        <taxon>Mucoromycetes</taxon>
        <taxon>Mucorales</taxon>
        <taxon>Mucorineae</taxon>
        <taxon>Mucoraceae</taxon>
        <taxon>Mucor</taxon>
    </lineage>
</organism>
<proteinExistence type="predicted"/>
<keyword evidence="4" id="KW-1185">Reference proteome</keyword>
<evidence type="ECO:0000256" key="1">
    <source>
        <dbReference type="ARBA" id="ARBA00023054"/>
    </source>
</evidence>
<evidence type="ECO:0000313" key="3">
    <source>
        <dbReference type="EMBL" id="KAG2201689.1"/>
    </source>
</evidence>
<dbReference type="OrthoDB" id="9451547at2759"/>
<gene>
    <name evidence="3" type="ORF">INT46_007141</name>
</gene>
<dbReference type="PANTHER" id="PTHR32123:SF9">
    <property type="entry name" value="PROTEIN SPINDLY"/>
    <property type="match status" value="1"/>
</dbReference>
<dbReference type="Proteomes" id="UP000650833">
    <property type="component" value="Unassembled WGS sequence"/>
</dbReference>
<keyword evidence="1 2" id="KW-0175">Coiled coil</keyword>
<comment type="caution">
    <text evidence="3">The sequence shown here is derived from an EMBL/GenBank/DDBJ whole genome shotgun (WGS) entry which is preliminary data.</text>
</comment>
<sequence>MIASDFNKSKLRPRLKVVSTKYSQSTPTTHLYQEDIDPPYSPADSTSSFISSVSGIAEKSASELGSLLKNAYKSLKEKENNLLLAAEIGKSLLEHNQSLKSDYDKLLQNAKNCQFETRNDQEYENNMRLISSKKAYDTIIESLERKNQDLEHMLEHAQQHSELTNQNNLQKQRKLEAEIEILRNSLDIAAQKVQDLEESRNFKQERARQLDKKKDYEQRQTEDLELLEELTIKMEELFAENKHLQLSKKAVEEKLIISLRDLDSLRSDFENFELTNQCYEQLQEAFERQTTHIRELNDSLEDHRLVLSRLRDKGLWSPQRSNTPSVSGHHSVFSTCVSKQSLMGELENAWSKNCLTKSKSDSNLSTLSSKLFDLANMTERNITSFYTAPADYALGTILSTMGIDDHSMMDQAEQFLSSSSCTDELFEPEGNITVYKELDLYPNYRSLPTMAITTTTTTTTKTKLQYENQPKKGLINHIMFQIRYLFRSIFRWCRFAIILTTAIFINLWKGPELLVEKQCC</sequence>
<protein>
    <submittedName>
        <fullName evidence="3">Uncharacterized protein</fullName>
    </submittedName>
</protein>
<dbReference type="EMBL" id="JAEPRC010000277">
    <property type="protein sequence ID" value="KAG2201689.1"/>
    <property type="molecule type" value="Genomic_DNA"/>
</dbReference>
<evidence type="ECO:0000313" key="4">
    <source>
        <dbReference type="Proteomes" id="UP000650833"/>
    </source>
</evidence>
<dbReference type="InterPro" id="IPR051149">
    <property type="entry name" value="Spindly/BICDR_Dynein_Adapter"/>
</dbReference>
<dbReference type="PANTHER" id="PTHR32123">
    <property type="entry name" value="BICD FAMILY-LIKE CARGO ADAPTER"/>
    <property type="match status" value="1"/>
</dbReference>
<evidence type="ECO:0000256" key="2">
    <source>
        <dbReference type="SAM" id="Coils"/>
    </source>
</evidence>